<dbReference type="InterPro" id="IPR009060">
    <property type="entry name" value="UBA-like_sf"/>
</dbReference>
<reference evidence="10 12" key="1">
    <citation type="journal article" date="2012" name="Nat. Biotechnol.">
        <title>Reference genome sequence of the model plant Setaria.</title>
        <authorList>
            <person name="Bennetzen J.L."/>
            <person name="Schmutz J."/>
            <person name="Wang H."/>
            <person name="Percifield R."/>
            <person name="Hawkins J."/>
            <person name="Pontaroli A.C."/>
            <person name="Estep M."/>
            <person name="Feng L."/>
            <person name="Vaughn J.N."/>
            <person name="Grimwood J."/>
            <person name="Jenkins J."/>
            <person name="Barry K."/>
            <person name="Lindquist E."/>
            <person name="Hellsten U."/>
            <person name="Deshpande S."/>
            <person name="Wang X."/>
            <person name="Wu X."/>
            <person name="Mitros T."/>
            <person name="Triplett J."/>
            <person name="Yang X."/>
            <person name="Ye C.Y."/>
            <person name="Mauro-Herrera M."/>
            <person name="Wang L."/>
            <person name="Li P."/>
            <person name="Sharma M."/>
            <person name="Sharma R."/>
            <person name="Ronald P.C."/>
            <person name="Panaud O."/>
            <person name="Kellogg E.A."/>
            <person name="Brutnell T.P."/>
            <person name="Doust A.N."/>
            <person name="Tuskan G.A."/>
            <person name="Rokhsar D."/>
            <person name="Devos K.M."/>
        </authorList>
    </citation>
    <scope>NUCLEOTIDE SEQUENCE [LARGE SCALE GENOMIC DNA]</scope>
    <source>
        <strain evidence="12">cv. Yugu1</strain>
        <strain evidence="10">Yugu1</strain>
    </source>
</reference>
<dbReference type="PROSITE" id="PS50030">
    <property type="entry name" value="UBA"/>
    <property type="match status" value="2"/>
</dbReference>
<keyword evidence="6" id="KW-0963">Cytoplasm</keyword>
<evidence type="ECO:0000259" key="8">
    <source>
        <dbReference type="PROSITE" id="PS50030"/>
    </source>
</evidence>
<dbReference type="EnsemblPlants" id="KQL28456">
    <property type="protein sequence ID" value="KQL28456"/>
    <property type="gene ID" value="SETIT_017560mg"/>
</dbReference>
<evidence type="ECO:0000259" key="9">
    <source>
        <dbReference type="PROSITE" id="PS50053"/>
    </source>
</evidence>
<dbReference type="InterPro" id="IPR036353">
    <property type="entry name" value="XPC-bd_sf"/>
</dbReference>
<dbReference type="HOGENOM" id="CLU_040364_1_0_1"/>
<evidence type="ECO:0000256" key="7">
    <source>
        <dbReference type="SAM" id="MobiDB-lite"/>
    </source>
</evidence>
<dbReference type="EMBL" id="CM003528">
    <property type="protein sequence ID" value="RCV05199.1"/>
    <property type="molecule type" value="Genomic_DNA"/>
</dbReference>
<protein>
    <recommendedName>
        <fullName evidence="6">Ubiquitin receptor RAD23</fullName>
    </recommendedName>
    <alternativeName>
        <fullName evidence="6">DNA repair protein RAD23</fullName>
    </alternativeName>
</protein>
<dbReference type="FunFam" id="1.10.8.10:FF:000002">
    <property type="entry name" value="UV excision repair protein RAD23 homolog"/>
    <property type="match status" value="1"/>
</dbReference>
<feature type="domain" description="UBA" evidence="8">
    <location>
        <begin position="323"/>
        <end position="363"/>
    </location>
</feature>
<keyword evidence="3 6" id="KW-0227">DNA damage</keyword>
<dbReference type="GO" id="GO:0043130">
    <property type="term" value="F:ubiquitin binding"/>
    <property type="evidence" value="ECO:0000318"/>
    <property type="project" value="GO_Central"/>
</dbReference>
<evidence type="ECO:0000313" key="11">
    <source>
        <dbReference type="EnsemblPlants" id="KQL28456"/>
    </source>
</evidence>
<dbReference type="SUPFAM" id="SSF101238">
    <property type="entry name" value="XPC-binding domain"/>
    <property type="match status" value="1"/>
</dbReference>
<dbReference type="SUPFAM" id="SSF46934">
    <property type="entry name" value="UBA-like"/>
    <property type="match status" value="2"/>
</dbReference>
<sequence>MQLTVKTIKGANFEIRVQPNDTIMAVKQKIEEKLGKDSYPWGQQLLIFTGKILKDESTLDENKVSEKDFLVVMSSGKSKMSGSSGASSAQLSSTPATSQAPPVDAPRQAPQPPVAATTISQPEGPPAQAPSNTYAASNLLSGSNLDTMINQLMEMGGGSWDRDKVQQALRAAYNNPERAVEYLYSGIPVTAEVAVPVGGQGSNTTDRAPTGEASLSGIPNTAPLNLFPQGGSNAGGGAGGGPLDFLRNNQQFQALREMVHTNPQILQPMLQELSKQNPQILRLIQENHAEFLQLLNEPFEGGEGDFLEQPEQDEMPHAISVTPEEQEAIGRLESMGFERARVIVAFFACDRNEELAANYLLEHAGEED</sequence>
<dbReference type="GO" id="GO:0043161">
    <property type="term" value="P:proteasome-mediated ubiquitin-dependent protein catabolic process"/>
    <property type="evidence" value="ECO:0000318"/>
    <property type="project" value="GO_Central"/>
</dbReference>
<dbReference type="Gramene" id="KQL28456">
    <property type="protein sequence ID" value="KQL28456"/>
    <property type="gene ID" value="SETIT_017560mg"/>
</dbReference>
<dbReference type="InterPro" id="IPR004806">
    <property type="entry name" value="Rad23"/>
</dbReference>
<dbReference type="Gene3D" id="1.10.8.10">
    <property type="entry name" value="DNA helicase RuvA subunit, C-terminal domain"/>
    <property type="match status" value="2"/>
</dbReference>
<dbReference type="GO" id="GO:0070628">
    <property type="term" value="F:proteasome binding"/>
    <property type="evidence" value="ECO:0000318"/>
    <property type="project" value="GO_Central"/>
</dbReference>
<dbReference type="FunFam" id="1.10.8.10:FF:000003">
    <property type="entry name" value="UV excision repair protein RAD23 homolog"/>
    <property type="match status" value="1"/>
</dbReference>
<dbReference type="InterPro" id="IPR006636">
    <property type="entry name" value="STI1_HS-bd"/>
</dbReference>
<keyword evidence="2" id="KW-0677">Repeat</keyword>
<dbReference type="SMART" id="SM00727">
    <property type="entry name" value="STI1"/>
    <property type="match status" value="1"/>
</dbReference>
<keyword evidence="12" id="KW-1185">Reference proteome</keyword>
<evidence type="ECO:0000313" key="12">
    <source>
        <dbReference type="Proteomes" id="UP000004995"/>
    </source>
</evidence>
<dbReference type="GO" id="GO:0005654">
    <property type="term" value="C:nucleoplasm"/>
    <property type="evidence" value="ECO:0000318"/>
    <property type="project" value="GO_Central"/>
</dbReference>
<accession>K3YTG5</accession>
<reference evidence="11" key="3">
    <citation type="submission" date="2018-08" db="UniProtKB">
        <authorList>
            <consortium name="EnsemblPlants"/>
        </authorList>
    </citation>
    <scope>IDENTIFICATION</scope>
    <source>
        <strain evidence="11">Yugu1</strain>
    </source>
</reference>
<dbReference type="Pfam" id="PF00240">
    <property type="entry name" value="ubiquitin"/>
    <property type="match status" value="1"/>
</dbReference>
<dbReference type="InterPro" id="IPR000626">
    <property type="entry name" value="Ubiquitin-like_dom"/>
</dbReference>
<reference evidence="10" key="2">
    <citation type="submission" date="2015-07" db="EMBL/GenBank/DDBJ databases">
        <authorList>
            <person name="Noorani M."/>
        </authorList>
    </citation>
    <scope>NUCLEOTIDE SEQUENCE</scope>
    <source>
        <strain evidence="10">Yugu1</strain>
    </source>
</reference>
<dbReference type="InterPro" id="IPR015940">
    <property type="entry name" value="UBA"/>
</dbReference>
<comment type="subcellular location">
    <subcellularLocation>
        <location evidence="6">Nucleus</location>
    </subcellularLocation>
    <subcellularLocation>
        <location evidence="6">Cytoplasm</location>
    </subcellularLocation>
</comment>
<comment type="similarity">
    <text evidence="1 6">Belongs to the RAD23 family.</text>
</comment>
<gene>
    <name evidence="11" type="primary">LOC101761391</name>
    <name evidence="10" type="ORF">SETIT_1G063800v2</name>
</gene>
<keyword evidence="5 6" id="KW-0539">Nucleus</keyword>
<dbReference type="EMBL" id="AGNK02000092">
    <property type="status" value="NOT_ANNOTATED_CDS"/>
    <property type="molecule type" value="Genomic_DNA"/>
</dbReference>
<dbReference type="Pfam" id="PF00627">
    <property type="entry name" value="UBA"/>
    <property type="match status" value="2"/>
</dbReference>
<dbReference type="CDD" id="cd01805">
    <property type="entry name" value="Ubl_Rad23"/>
    <property type="match status" value="1"/>
</dbReference>
<organism evidence="11 12">
    <name type="scientific">Setaria italica</name>
    <name type="common">Foxtail millet</name>
    <name type="synonym">Panicum italicum</name>
    <dbReference type="NCBI Taxonomy" id="4555"/>
    <lineage>
        <taxon>Eukaryota</taxon>
        <taxon>Viridiplantae</taxon>
        <taxon>Streptophyta</taxon>
        <taxon>Embryophyta</taxon>
        <taxon>Tracheophyta</taxon>
        <taxon>Spermatophyta</taxon>
        <taxon>Magnoliopsida</taxon>
        <taxon>Liliopsida</taxon>
        <taxon>Poales</taxon>
        <taxon>Poaceae</taxon>
        <taxon>PACMAD clade</taxon>
        <taxon>Panicoideae</taxon>
        <taxon>Panicodae</taxon>
        <taxon>Paniceae</taxon>
        <taxon>Cenchrinae</taxon>
        <taxon>Setaria</taxon>
    </lineage>
</organism>
<dbReference type="SMART" id="SM00213">
    <property type="entry name" value="UBQ"/>
    <property type="match status" value="1"/>
</dbReference>
<dbReference type="FunFam" id="1.10.10.540:FF:000001">
    <property type="entry name" value="UV excision repair protein RAD23 B"/>
    <property type="match status" value="1"/>
</dbReference>
<keyword evidence="4 6" id="KW-0234">DNA repair</keyword>
<feature type="domain" description="Ubiquitin-like" evidence="9">
    <location>
        <begin position="1"/>
        <end position="73"/>
    </location>
</feature>
<dbReference type="eggNOG" id="KOG0011">
    <property type="taxonomic scope" value="Eukaryota"/>
</dbReference>
<comment type="function">
    <text evidence="6">Multiubiquitin chain receptor involved in modulation of proteasomal degradation. Involved in nucleotide excision repair.</text>
</comment>
<dbReference type="OrthoDB" id="419317at2759"/>
<evidence type="ECO:0000256" key="3">
    <source>
        <dbReference type="ARBA" id="ARBA00022763"/>
    </source>
</evidence>
<dbReference type="GeneID" id="101761391"/>
<dbReference type="GO" id="GO:0003684">
    <property type="term" value="F:damaged DNA binding"/>
    <property type="evidence" value="ECO:0007669"/>
    <property type="project" value="UniProtKB-UniRule"/>
</dbReference>
<dbReference type="GO" id="GO:0005829">
    <property type="term" value="C:cytosol"/>
    <property type="evidence" value="ECO:0000318"/>
    <property type="project" value="GO_Central"/>
</dbReference>
<dbReference type="RefSeq" id="XP_004951696.1">
    <property type="nucleotide sequence ID" value="XM_004951639.2"/>
</dbReference>
<dbReference type="NCBIfam" id="TIGR00601">
    <property type="entry name" value="rad23"/>
    <property type="match status" value="1"/>
</dbReference>
<dbReference type="SUPFAM" id="SSF54236">
    <property type="entry name" value="Ubiquitin-like"/>
    <property type="match status" value="1"/>
</dbReference>
<evidence type="ECO:0000256" key="6">
    <source>
        <dbReference type="RuleBase" id="RU367049"/>
    </source>
</evidence>
<dbReference type="InterPro" id="IPR029071">
    <property type="entry name" value="Ubiquitin-like_domsf"/>
</dbReference>
<evidence type="ECO:0000256" key="5">
    <source>
        <dbReference type="ARBA" id="ARBA00023242"/>
    </source>
</evidence>
<dbReference type="PANTHER" id="PTHR10621:SF0">
    <property type="entry name" value="UV EXCISION REPAIR PROTEIN RAD23"/>
    <property type="match status" value="1"/>
</dbReference>
<evidence type="ECO:0000256" key="1">
    <source>
        <dbReference type="ARBA" id="ARBA00009878"/>
    </source>
</evidence>
<dbReference type="FunFam" id="3.10.20.90:FF:000069">
    <property type="entry name" value="UV excision repair protein RAD23"/>
    <property type="match status" value="1"/>
</dbReference>
<dbReference type="Gene3D" id="1.10.10.540">
    <property type="entry name" value="XPC-binding domain"/>
    <property type="match status" value="1"/>
</dbReference>
<proteinExistence type="inferred from homology"/>
<evidence type="ECO:0000313" key="10">
    <source>
        <dbReference type="EMBL" id="RCV05199.1"/>
    </source>
</evidence>
<feature type="domain" description="UBA" evidence="8">
    <location>
        <begin position="144"/>
        <end position="186"/>
    </location>
</feature>
<dbReference type="GO" id="GO:0006289">
    <property type="term" value="P:nucleotide-excision repair"/>
    <property type="evidence" value="ECO:0007669"/>
    <property type="project" value="UniProtKB-UniRule"/>
</dbReference>
<name>K3YTG5_SETIT</name>
<dbReference type="PANTHER" id="PTHR10621">
    <property type="entry name" value="UV EXCISION REPAIR PROTEIN RAD23"/>
    <property type="match status" value="1"/>
</dbReference>
<dbReference type="Pfam" id="PF09280">
    <property type="entry name" value="XPC-binding"/>
    <property type="match status" value="1"/>
</dbReference>
<dbReference type="AlphaFoldDB" id="K3YTG5"/>
<dbReference type="GO" id="GO:0031593">
    <property type="term" value="F:polyubiquitin modification-dependent protein binding"/>
    <property type="evidence" value="ECO:0000318"/>
    <property type="project" value="GO_Central"/>
</dbReference>
<dbReference type="Gene3D" id="3.10.20.90">
    <property type="entry name" value="Phosphatidylinositol 3-kinase Catalytic Subunit, Chain A, domain 1"/>
    <property type="match status" value="1"/>
</dbReference>
<dbReference type="Proteomes" id="UP000004995">
    <property type="component" value="Unassembled WGS sequence"/>
</dbReference>
<dbReference type="STRING" id="4555.K3YTG5"/>
<dbReference type="KEGG" id="sita:101761391"/>
<evidence type="ECO:0000256" key="2">
    <source>
        <dbReference type="ARBA" id="ARBA00022737"/>
    </source>
</evidence>
<dbReference type="OMA" id="NMFPETI"/>
<evidence type="ECO:0000256" key="4">
    <source>
        <dbReference type="ARBA" id="ARBA00023204"/>
    </source>
</evidence>
<feature type="region of interest" description="Disordered" evidence="7">
    <location>
        <begin position="76"/>
        <end position="135"/>
    </location>
</feature>
<dbReference type="PRINTS" id="PR01839">
    <property type="entry name" value="RAD23PROTEIN"/>
</dbReference>
<dbReference type="InterPro" id="IPR015360">
    <property type="entry name" value="XPC-bd"/>
</dbReference>
<dbReference type="PROSITE" id="PS50053">
    <property type="entry name" value="UBIQUITIN_2"/>
    <property type="match status" value="1"/>
</dbReference>
<feature type="compositionally biased region" description="Low complexity" evidence="7">
    <location>
        <begin position="76"/>
        <end position="108"/>
    </location>
</feature>
<dbReference type="SMART" id="SM00165">
    <property type="entry name" value="UBA"/>
    <property type="match status" value="2"/>
</dbReference>